<dbReference type="EMBL" id="BARU01003471">
    <property type="protein sequence ID" value="GAH24109.1"/>
    <property type="molecule type" value="Genomic_DNA"/>
</dbReference>
<organism evidence="1">
    <name type="scientific">marine sediment metagenome</name>
    <dbReference type="NCBI Taxonomy" id="412755"/>
    <lineage>
        <taxon>unclassified sequences</taxon>
        <taxon>metagenomes</taxon>
        <taxon>ecological metagenomes</taxon>
    </lineage>
</organism>
<protein>
    <submittedName>
        <fullName evidence="1">Uncharacterized protein</fullName>
    </submittedName>
</protein>
<gene>
    <name evidence="1" type="ORF">S03H2_07499</name>
</gene>
<comment type="caution">
    <text evidence="1">The sequence shown here is derived from an EMBL/GenBank/DDBJ whole genome shotgun (WGS) entry which is preliminary data.</text>
</comment>
<name>X1F412_9ZZZZ</name>
<sequence>MLRLQAQDHNLLSVAVGQGLNYHPPTIRLKEHRKPQYPGLPPTNKYPYLAKVHKDMLIGTNCPPLYHREGVFAVIDIYQNIG</sequence>
<feature type="non-terminal residue" evidence="1">
    <location>
        <position position="82"/>
    </location>
</feature>
<proteinExistence type="predicted"/>
<evidence type="ECO:0000313" key="1">
    <source>
        <dbReference type="EMBL" id="GAH24109.1"/>
    </source>
</evidence>
<reference evidence="1" key="1">
    <citation type="journal article" date="2014" name="Front. Microbiol.">
        <title>High frequency of phylogenetically diverse reductive dehalogenase-homologous genes in deep subseafloor sedimentary metagenomes.</title>
        <authorList>
            <person name="Kawai M."/>
            <person name="Futagami T."/>
            <person name="Toyoda A."/>
            <person name="Takaki Y."/>
            <person name="Nishi S."/>
            <person name="Hori S."/>
            <person name="Arai W."/>
            <person name="Tsubouchi T."/>
            <person name="Morono Y."/>
            <person name="Uchiyama I."/>
            <person name="Ito T."/>
            <person name="Fujiyama A."/>
            <person name="Inagaki F."/>
            <person name="Takami H."/>
        </authorList>
    </citation>
    <scope>NUCLEOTIDE SEQUENCE</scope>
    <source>
        <strain evidence="1">Expedition CK06-06</strain>
    </source>
</reference>
<accession>X1F412</accession>
<dbReference type="AlphaFoldDB" id="X1F412"/>